<name>A0AAE0KP39_9CHLO</name>
<feature type="compositionally biased region" description="Basic and acidic residues" evidence="1">
    <location>
        <begin position="105"/>
        <end position="119"/>
    </location>
</feature>
<dbReference type="Proteomes" id="UP001190700">
    <property type="component" value="Unassembled WGS sequence"/>
</dbReference>
<protein>
    <submittedName>
        <fullName evidence="2">Uncharacterized protein</fullName>
    </submittedName>
</protein>
<organism evidence="2 3">
    <name type="scientific">Cymbomonas tetramitiformis</name>
    <dbReference type="NCBI Taxonomy" id="36881"/>
    <lineage>
        <taxon>Eukaryota</taxon>
        <taxon>Viridiplantae</taxon>
        <taxon>Chlorophyta</taxon>
        <taxon>Pyramimonadophyceae</taxon>
        <taxon>Pyramimonadales</taxon>
        <taxon>Pyramimonadaceae</taxon>
        <taxon>Cymbomonas</taxon>
    </lineage>
</organism>
<dbReference type="AlphaFoldDB" id="A0AAE0KP39"/>
<feature type="region of interest" description="Disordered" evidence="1">
    <location>
        <begin position="748"/>
        <end position="805"/>
    </location>
</feature>
<reference evidence="2 3" key="1">
    <citation type="journal article" date="2015" name="Genome Biol. Evol.">
        <title>Comparative Genomics of a Bacterivorous Green Alga Reveals Evolutionary Causalities and Consequences of Phago-Mixotrophic Mode of Nutrition.</title>
        <authorList>
            <person name="Burns J.A."/>
            <person name="Paasch A."/>
            <person name="Narechania A."/>
            <person name="Kim E."/>
        </authorList>
    </citation>
    <scope>NUCLEOTIDE SEQUENCE [LARGE SCALE GENOMIC DNA]</scope>
    <source>
        <strain evidence="2 3">PLY_AMNH</strain>
    </source>
</reference>
<proteinExistence type="predicted"/>
<evidence type="ECO:0000256" key="1">
    <source>
        <dbReference type="SAM" id="MobiDB-lite"/>
    </source>
</evidence>
<accession>A0AAE0KP39</accession>
<feature type="compositionally biased region" description="Basic and acidic residues" evidence="1">
    <location>
        <begin position="304"/>
        <end position="320"/>
    </location>
</feature>
<feature type="region of interest" description="Disordered" evidence="1">
    <location>
        <begin position="66"/>
        <end position="131"/>
    </location>
</feature>
<comment type="caution">
    <text evidence="2">The sequence shown here is derived from an EMBL/GenBank/DDBJ whole genome shotgun (WGS) entry which is preliminary data.</text>
</comment>
<sequence>MWSPSNLEENGGTIASVVEGQNDATPATADRKTGRMQLTPLQGGEERDPDEDAYFAKRLERLSRSLNRSLRTAGGGSLFITDEASPKEEDEDFLFGSSDEEEQEEEHRADKQPGKEHIEGASPSGEHGPSREETMVHKAVSGINQLFMEYHRRNKGKKVRILNDDREEEELDFSEVINNPHKNLSKISLHWARLRSESMQAIASGEFEQLMREQDEEAQRVRNANFLKEEAEKIESEKIEAAARQKRERKQEAARLAKERAQAACLDEAKTQKKAGRLQQAQRRRGTGSVASREEESEVSQMAKFREERKTQESIHKLKQAEQAQHVAMQAETEARAAEAEERALEEQMRSAREDELVELHAARRRAAEASMMKMEAMNKARSEARKVWMTLNEEEERMADADRWRLEQDRLARLAAEQHGAWSGHEAMSEDERSRRGFHFMASHGLKGRQTEAGEGSLEGDKDEDRDSLWKVAGTQIEHEYMRDLGGRGTEARLSRSSTFVTGAVEQAAFVSGLGAAQEQATAESSGSWNASAARHVDRFELDAIDRPPEEEDARLGGRWNTSFDRDNERFKLDPMELPPDKPQSKLPASKHRMALQRAHVSPRGRDTSSQVLPVPESWRMPQLGPEWRPPGIHGTWDHFASDMSQFQRDATGGAAGAPWPVLAGDARGSCSQRSVLHDVGGGVCGEPAITRMERVRCRGAHWNNGGGAWRSGGNMPSNHFEYMEGGEAGWAQLLRDGGEACALHSDPWRPVANSDRLGPLSGGMAPRESRSGGGGGGGGGAPGVQSSLPHGHNGWHGNGAGDGEAQTHQLLERLAAGSEDYGSSMQRRRQTIDNSSVLMSHRRCSEPGQNPSLEAVTGDIRSSSAEQSSPVGHGYGRRGTTPAELPPLKKEDSLGALRAERSLPAISTLSALKDKAESGGRFVSNKVFAARSVAAPEDDEGPPEFGFRRRTLDASSRRTTIGGSMKDAECAAKNGYLRRGAGKLAPIPSRSQTSLGTPRKVFHMPEAIPEPEEDPTMTVLTMQFAGVERSDDSDSVCGTLLTVLHLA</sequence>
<feature type="compositionally biased region" description="Basic residues" evidence="1">
    <location>
        <begin position="272"/>
        <end position="286"/>
    </location>
</feature>
<evidence type="ECO:0000313" key="2">
    <source>
        <dbReference type="EMBL" id="KAK3255586.1"/>
    </source>
</evidence>
<feature type="compositionally biased region" description="Polar residues" evidence="1">
    <location>
        <begin position="862"/>
        <end position="872"/>
    </location>
</feature>
<feature type="compositionally biased region" description="Gly residues" evidence="1">
    <location>
        <begin position="773"/>
        <end position="784"/>
    </location>
</feature>
<feature type="region of interest" description="Disordered" evidence="1">
    <location>
        <begin position="1"/>
        <end position="52"/>
    </location>
</feature>
<feature type="compositionally biased region" description="Acidic residues" evidence="1">
    <location>
        <begin position="88"/>
        <end position="104"/>
    </location>
</feature>
<feature type="region of interest" description="Disordered" evidence="1">
    <location>
        <begin position="443"/>
        <end position="468"/>
    </location>
</feature>
<dbReference type="EMBL" id="LGRX02022465">
    <property type="protein sequence ID" value="KAK3255586.1"/>
    <property type="molecule type" value="Genomic_DNA"/>
</dbReference>
<gene>
    <name evidence="2" type="ORF">CYMTET_35244</name>
</gene>
<keyword evidence="3" id="KW-1185">Reference proteome</keyword>
<feature type="compositionally biased region" description="Basic and acidic residues" evidence="1">
    <location>
        <begin position="245"/>
        <end position="271"/>
    </location>
</feature>
<feature type="compositionally biased region" description="Basic and acidic residues" evidence="1">
    <location>
        <begin position="333"/>
        <end position="353"/>
    </location>
</feature>
<feature type="region of interest" description="Disordered" evidence="1">
    <location>
        <begin position="245"/>
        <end position="353"/>
    </location>
</feature>
<feature type="region of interest" description="Disordered" evidence="1">
    <location>
        <begin position="820"/>
        <end position="891"/>
    </location>
</feature>
<evidence type="ECO:0000313" key="3">
    <source>
        <dbReference type="Proteomes" id="UP001190700"/>
    </source>
</evidence>